<name>A0A4Y7T0M2_COPMI</name>
<evidence type="ECO:0000256" key="1">
    <source>
        <dbReference type="SAM" id="MobiDB-lite"/>
    </source>
</evidence>
<protein>
    <submittedName>
        <fullName evidence="2">Uncharacterized protein</fullName>
    </submittedName>
</protein>
<dbReference type="EMBL" id="QPFP01000038">
    <property type="protein sequence ID" value="TEB27697.1"/>
    <property type="molecule type" value="Genomic_DNA"/>
</dbReference>
<comment type="caution">
    <text evidence="2">The sequence shown here is derived from an EMBL/GenBank/DDBJ whole genome shotgun (WGS) entry which is preliminary data.</text>
</comment>
<gene>
    <name evidence="2" type="ORF">FA13DRAFT_1712413</name>
</gene>
<evidence type="ECO:0000313" key="2">
    <source>
        <dbReference type="EMBL" id="TEB27697.1"/>
    </source>
</evidence>
<proteinExistence type="predicted"/>
<sequence length="493" mass="54448">MWQTFVPMRRRAERLPAAQQSRLEKSYPQVAWCLGAQVEVILQGIFSEIHLSLMRKPMYRDGGTKCTRQAAATAKYLLELLLDLFWDRKRSCVSYGSDVPTGSQILILMEMLTDKSLGDFPAGSHPVLGRDWSLLLNATEYAAVPLENSAIHIEFPVSRIKPESTSSAGLKCNAITTGIEVWSIAASKRPCRNPQSICATFRTAGPSEAVAVLVCLHRSKPQARTTIGKCLTLIQLHTTLRPFREDTIPPDGSFSMGAADCGPHVCRPLLPIRPSGAETGSLTDPYAAKALEIQLKRSRDSDIEVKSVKHDGNTANIILRSPRTGLGAGPILLGVEEPHFTFQTAQECETGSNESTQSHTSQPCKQWMPGAAKTVIMHGFKLLSKMPSPERRPELARPRSAPDLYRPPSCETTKRFERVASIIGMYRLALARWEQAVDDPAIPHDQLVGRQGALEDAQHLMEALTDDFEKMTPSSQIENASERILSYRRVPVA</sequence>
<accession>A0A4Y7T0M2</accession>
<feature type="compositionally biased region" description="Basic and acidic residues" evidence="1">
    <location>
        <begin position="388"/>
        <end position="397"/>
    </location>
</feature>
<evidence type="ECO:0000313" key="3">
    <source>
        <dbReference type="Proteomes" id="UP000298030"/>
    </source>
</evidence>
<keyword evidence="3" id="KW-1185">Reference proteome</keyword>
<feature type="region of interest" description="Disordered" evidence="1">
    <location>
        <begin position="386"/>
        <end position="409"/>
    </location>
</feature>
<dbReference type="OrthoDB" id="10683706at2759"/>
<dbReference type="Proteomes" id="UP000298030">
    <property type="component" value="Unassembled WGS sequence"/>
</dbReference>
<dbReference type="AlphaFoldDB" id="A0A4Y7T0M2"/>
<reference evidence="2 3" key="1">
    <citation type="journal article" date="2019" name="Nat. Ecol. Evol.">
        <title>Megaphylogeny resolves global patterns of mushroom evolution.</title>
        <authorList>
            <person name="Varga T."/>
            <person name="Krizsan K."/>
            <person name="Foldi C."/>
            <person name="Dima B."/>
            <person name="Sanchez-Garcia M."/>
            <person name="Sanchez-Ramirez S."/>
            <person name="Szollosi G.J."/>
            <person name="Szarkandi J.G."/>
            <person name="Papp V."/>
            <person name="Albert L."/>
            <person name="Andreopoulos W."/>
            <person name="Angelini C."/>
            <person name="Antonin V."/>
            <person name="Barry K.W."/>
            <person name="Bougher N.L."/>
            <person name="Buchanan P."/>
            <person name="Buyck B."/>
            <person name="Bense V."/>
            <person name="Catcheside P."/>
            <person name="Chovatia M."/>
            <person name="Cooper J."/>
            <person name="Damon W."/>
            <person name="Desjardin D."/>
            <person name="Finy P."/>
            <person name="Geml J."/>
            <person name="Haridas S."/>
            <person name="Hughes K."/>
            <person name="Justo A."/>
            <person name="Karasinski D."/>
            <person name="Kautmanova I."/>
            <person name="Kiss B."/>
            <person name="Kocsube S."/>
            <person name="Kotiranta H."/>
            <person name="LaButti K.M."/>
            <person name="Lechner B.E."/>
            <person name="Liimatainen K."/>
            <person name="Lipzen A."/>
            <person name="Lukacs Z."/>
            <person name="Mihaltcheva S."/>
            <person name="Morgado L.N."/>
            <person name="Niskanen T."/>
            <person name="Noordeloos M.E."/>
            <person name="Ohm R.A."/>
            <person name="Ortiz-Santana B."/>
            <person name="Ovrebo C."/>
            <person name="Racz N."/>
            <person name="Riley R."/>
            <person name="Savchenko A."/>
            <person name="Shiryaev A."/>
            <person name="Soop K."/>
            <person name="Spirin V."/>
            <person name="Szebenyi C."/>
            <person name="Tomsovsky M."/>
            <person name="Tulloss R.E."/>
            <person name="Uehling J."/>
            <person name="Grigoriev I.V."/>
            <person name="Vagvolgyi C."/>
            <person name="Papp T."/>
            <person name="Martin F.M."/>
            <person name="Miettinen O."/>
            <person name="Hibbett D.S."/>
            <person name="Nagy L.G."/>
        </authorList>
    </citation>
    <scope>NUCLEOTIDE SEQUENCE [LARGE SCALE GENOMIC DNA]</scope>
    <source>
        <strain evidence="2 3">FP101781</strain>
    </source>
</reference>
<organism evidence="2 3">
    <name type="scientific">Coprinellus micaceus</name>
    <name type="common">Glistening ink-cap mushroom</name>
    <name type="synonym">Coprinus micaceus</name>
    <dbReference type="NCBI Taxonomy" id="71717"/>
    <lineage>
        <taxon>Eukaryota</taxon>
        <taxon>Fungi</taxon>
        <taxon>Dikarya</taxon>
        <taxon>Basidiomycota</taxon>
        <taxon>Agaricomycotina</taxon>
        <taxon>Agaricomycetes</taxon>
        <taxon>Agaricomycetidae</taxon>
        <taxon>Agaricales</taxon>
        <taxon>Agaricineae</taxon>
        <taxon>Psathyrellaceae</taxon>
        <taxon>Coprinellus</taxon>
    </lineage>
</organism>